<dbReference type="InterPro" id="IPR025689">
    <property type="entry name" value="Spore_YtrH"/>
</dbReference>
<dbReference type="AlphaFoldDB" id="A0A940SFJ1"/>
<name>A0A940SFJ1_9BACI</name>
<gene>
    <name evidence="2" type="ORF">J5Y03_02495</name>
</gene>
<feature type="transmembrane region" description="Helical" evidence="1">
    <location>
        <begin position="84"/>
        <end position="108"/>
    </location>
</feature>
<proteinExistence type="predicted"/>
<accession>A0A940SFJ1</accession>
<feature type="transmembrane region" description="Helical" evidence="1">
    <location>
        <begin position="12"/>
        <end position="38"/>
    </location>
</feature>
<dbReference type="RefSeq" id="WP_209402100.1">
    <property type="nucleotide sequence ID" value="NZ_JAGIYQ010000001.1"/>
</dbReference>
<reference evidence="2" key="1">
    <citation type="submission" date="2021-04" db="EMBL/GenBank/DDBJ databases">
        <title>Genome seq and assembly of Bacillus sp.</title>
        <authorList>
            <person name="Chhetri G."/>
        </authorList>
    </citation>
    <scope>NUCLEOTIDE SEQUENCE</scope>
    <source>
        <strain evidence="2">RG28</strain>
    </source>
</reference>
<dbReference type="Proteomes" id="UP000682134">
    <property type="component" value="Unassembled WGS sequence"/>
</dbReference>
<organism evidence="2 3">
    <name type="scientific">Gottfriedia endophytica</name>
    <dbReference type="NCBI Taxonomy" id="2820819"/>
    <lineage>
        <taxon>Bacteria</taxon>
        <taxon>Bacillati</taxon>
        <taxon>Bacillota</taxon>
        <taxon>Bacilli</taxon>
        <taxon>Bacillales</taxon>
        <taxon>Bacillaceae</taxon>
        <taxon>Gottfriedia</taxon>
    </lineage>
</organism>
<protein>
    <submittedName>
        <fullName evidence="2">YtrH family sporulation protein</fullName>
    </submittedName>
</protein>
<dbReference type="Pfam" id="PF14034">
    <property type="entry name" value="Spore_YtrH"/>
    <property type="match status" value="1"/>
</dbReference>
<dbReference type="EMBL" id="JAGIYQ010000001">
    <property type="protein sequence ID" value="MBP0724052.1"/>
    <property type="molecule type" value="Genomic_DNA"/>
</dbReference>
<keyword evidence="1" id="KW-0472">Membrane</keyword>
<sequence length="113" mass="12372">MCVELKLPFIPTLITTYFMALGILIGGSIIGAIGYYMVGQPPLSSMFDLSQKLRIWAIVGAVGGTFDTFYSFEKGLFQGEIIDFIKQIFFIVAAMGGTHTGTVIIQWLTGEHV</sequence>
<comment type="caution">
    <text evidence="2">The sequence shown here is derived from an EMBL/GenBank/DDBJ whole genome shotgun (WGS) entry which is preliminary data.</text>
</comment>
<keyword evidence="3" id="KW-1185">Reference proteome</keyword>
<keyword evidence="1" id="KW-0812">Transmembrane</keyword>
<keyword evidence="1" id="KW-1133">Transmembrane helix</keyword>
<evidence type="ECO:0000256" key="1">
    <source>
        <dbReference type="SAM" id="Phobius"/>
    </source>
</evidence>
<feature type="transmembrane region" description="Helical" evidence="1">
    <location>
        <begin position="53"/>
        <end position="72"/>
    </location>
</feature>
<evidence type="ECO:0000313" key="3">
    <source>
        <dbReference type="Proteomes" id="UP000682134"/>
    </source>
</evidence>
<evidence type="ECO:0000313" key="2">
    <source>
        <dbReference type="EMBL" id="MBP0724052.1"/>
    </source>
</evidence>